<dbReference type="PROSITE" id="PS00455">
    <property type="entry name" value="AMP_BINDING"/>
    <property type="match status" value="1"/>
</dbReference>
<dbReference type="GO" id="GO:0005737">
    <property type="term" value="C:cytoplasm"/>
    <property type="evidence" value="ECO:0007669"/>
    <property type="project" value="UniProtKB-ARBA"/>
</dbReference>
<dbReference type="Pfam" id="PF13193">
    <property type="entry name" value="AMP-binding_C"/>
    <property type="match status" value="1"/>
</dbReference>
<evidence type="ECO:0000256" key="3">
    <source>
        <dbReference type="SAM" id="SignalP"/>
    </source>
</evidence>
<dbReference type="OrthoDB" id="2962993at2759"/>
<dbReference type="InterPro" id="IPR042099">
    <property type="entry name" value="ANL_N_sf"/>
</dbReference>
<comment type="similarity">
    <text evidence="1">Belongs to the ATP-dependent AMP-binding enzyme family.</text>
</comment>
<evidence type="ECO:0000259" key="5">
    <source>
        <dbReference type="Pfam" id="PF13193"/>
    </source>
</evidence>
<name>A0A9D4EB45_DREPO</name>
<feature type="domain" description="AMP-dependent synthetase/ligase" evidence="4">
    <location>
        <begin position="78"/>
        <end position="482"/>
    </location>
</feature>
<dbReference type="InterPro" id="IPR045851">
    <property type="entry name" value="AMP-bd_C_sf"/>
</dbReference>
<dbReference type="GO" id="GO:0006631">
    <property type="term" value="P:fatty acid metabolic process"/>
    <property type="evidence" value="ECO:0007669"/>
    <property type="project" value="TreeGrafter"/>
</dbReference>
<keyword evidence="3" id="KW-0732">Signal</keyword>
<reference evidence="6" key="1">
    <citation type="journal article" date="2019" name="bioRxiv">
        <title>The Genome of the Zebra Mussel, Dreissena polymorpha: A Resource for Invasive Species Research.</title>
        <authorList>
            <person name="McCartney M.A."/>
            <person name="Auch B."/>
            <person name="Kono T."/>
            <person name="Mallez S."/>
            <person name="Zhang Y."/>
            <person name="Obille A."/>
            <person name="Becker A."/>
            <person name="Abrahante J.E."/>
            <person name="Garbe J."/>
            <person name="Badalamenti J.P."/>
            <person name="Herman A."/>
            <person name="Mangelson H."/>
            <person name="Liachko I."/>
            <person name="Sullivan S."/>
            <person name="Sone E.D."/>
            <person name="Koren S."/>
            <person name="Silverstein K.A.T."/>
            <person name="Beckman K.B."/>
            <person name="Gohl D.M."/>
        </authorList>
    </citation>
    <scope>NUCLEOTIDE SEQUENCE</scope>
    <source>
        <strain evidence="6">Duluth1</strain>
        <tissue evidence="6">Whole animal</tissue>
    </source>
</reference>
<dbReference type="FunFam" id="3.40.50.12780:FF:000030">
    <property type="entry name" value="Acyl-CoA synthetase family member 3"/>
    <property type="match status" value="1"/>
</dbReference>
<dbReference type="InterPro" id="IPR025110">
    <property type="entry name" value="AMP-bd_C"/>
</dbReference>
<feature type="chain" id="PRO_5039655267" evidence="3">
    <location>
        <begin position="20"/>
        <end position="623"/>
    </location>
</feature>
<proteinExistence type="inferred from homology"/>
<accession>A0A9D4EB45</accession>
<dbReference type="InterPro" id="IPR020845">
    <property type="entry name" value="AMP-binding_CS"/>
</dbReference>
<comment type="caution">
    <text evidence="6">The sequence shown here is derived from an EMBL/GenBank/DDBJ whole genome shotgun (WGS) entry which is preliminary data.</text>
</comment>
<dbReference type="Gene3D" id="3.30.300.30">
    <property type="match status" value="1"/>
</dbReference>
<dbReference type="SUPFAM" id="SSF56801">
    <property type="entry name" value="Acetyl-CoA synthetase-like"/>
    <property type="match status" value="1"/>
</dbReference>
<dbReference type="CDD" id="cd05941">
    <property type="entry name" value="MCS"/>
    <property type="match status" value="1"/>
</dbReference>
<dbReference type="PANTHER" id="PTHR43201">
    <property type="entry name" value="ACYL-COA SYNTHETASE"/>
    <property type="match status" value="1"/>
</dbReference>
<sequence>MRFRLQTLPLGLWLHQLQACKSRNCSMLVRTNQVCFTNNIIRPGYNDYNASKFIQPCLKQSSRKLSNGSSVVAPVFFQAERFKDNTALTTQHGTYTYKDLLHYSVNFAKELTVASKTDGRKTLKDTEFPLEGERIAFLCENDLSYVVAQWAIWMCKAIAVPLCKSHPVTELQYFCEDSSACMLVGTAAFRDKLAPISSQLGRPLLEMGEDDYSGDYSELKGNSKETFLGLKDGPRKNEYKNRKAMIIYTSGTTGTPKGVVMTFGNLDAQMRDMVQAWGWSQSDSILHVLPLHHVHGVVNVLMTPLYVGAKCTMLPKFDAKQTWQTLLSDASDVNIFMAVPTIYSKLIQEYERQRDSQSSYLPSDLPSILKQKFRLMVSGSAALPQPVMERWADLTGHLLLERYGMTEIGMALTNPLIGDRFPGAVGLPFPGVSARIVEHHDNCNHGDVLVSADAKKVTVTKGKEGLCGELLIKGDNVFTEYWNRPSATAEAFTGDGWFKTGDTAVFADGVFHIVGRTSVDVIKSAGYKISALDVERHLLAHPDIQDVAVIGLPDMTYGQLLTAVLVTKSGATLTTNDLQIWAKDKMAPYHIPRKVTCLKDMPRNAMGKVNKKQLAKDLFPDSA</sequence>
<feature type="signal peptide" evidence="3">
    <location>
        <begin position="1"/>
        <end position="19"/>
    </location>
</feature>
<feature type="domain" description="AMP-binding enzyme C-terminal" evidence="5">
    <location>
        <begin position="534"/>
        <end position="608"/>
    </location>
</feature>
<evidence type="ECO:0000313" key="7">
    <source>
        <dbReference type="Proteomes" id="UP000828390"/>
    </source>
</evidence>
<gene>
    <name evidence="6" type="ORF">DPMN_176357</name>
</gene>
<dbReference type="InterPro" id="IPR000873">
    <property type="entry name" value="AMP-dep_synth/lig_dom"/>
</dbReference>
<evidence type="ECO:0000259" key="4">
    <source>
        <dbReference type="Pfam" id="PF00501"/>
    </source>
</evidence>
<reference evidence="6" key="2">
    <citation type="submission" date="2020-11" db="EMBL/GenBank/DDBJ databases">
        <authorList>
            <person name="McCartney M.A."/>
            <person name="Auch B."/>
            <person name="Kono T."/>
            <person name="Mallez S."/>
            <person name="Becker A."/>
            <person name="Gohl D.M."/>
            <person name="Silverstein K.A.T."/>
            <person name="Koren S."/>
            <person name="Bechman K.B."/>
            <person name="Herman A."/>
            <person name="Abrahante J.E."/>
            <person name="Garbe J."/>
        </authorList>
    </citation>
    <scope>NUCLEOTIDE SEQUENCE</scope>
    <source>
        <strain evidence="6">Duluth1</strain>
        <tissue evidence="6">Whole animal</tissue>
    </source>
</reference>
<keyword evidence="7" id="KW-1185">Reference proteome</keyword>
<dbReference type="Proteomes" id="UP000828390">
    <property type="component" value="Unassembled WGS sequence"/>
</dbReference>
<dbReference type="Pfam" id="PF00501">
    <property type="entry name" value="AMP-binding"/>
    <property type="match status" value="1"/>
</dbReference>
<dbReference type="PANTHER" id="PTHR43201:SF8">
    <property type="entry name" value="ACYL-COA SYNTHETASE FAMILY MEMBER 3"/>
    <property type="match status" value="1"/>
</dbReference>
<keyword evidence="2" id="KW-0436">Ligase</keyword>
<evidence type="ECO:0000256" key="2">
    <source>
        <dbReference type="ARBA" id="ARBA00022598"/>
    </source>
</evidence>
<protein>
    <submittedName>
        <fullName evidence="6">Uncharacterized protein</fullName>
    </submittedName>
</protein>
<evidence type="ECO:0000256" key="1">
    <source>
        <dbReference type="ARBA" id="ARBA00006432"/>
    </source>
</evidence>
<dbReference type="Gene3D" id="3.40.50.12780">
    <property type="entry name" value="N-terminal domain of ligase-like"/>
    <property type="match status" value="1"/>
</dbReference>
<organism evidence="6 7">
    <name type="scientific">Dreissena polymorpha</name>
    <name type="common">Zebra mussel</name>
    <name type="synonym">Mytilus polymorpha</name>
    <dbReference type="NCBI Taxonomy" id="45954"/>
    <lineage>
        <taxon>Eukaryota</taxon>
        <taxon>Metazoa</taxon>
        <taxon>Spiralia</taxon>
        <taxon>Lophotrochozoa</taxon>
        <taxon>Mollusca</taxon>
        <taxon>Bivalvia</taxon>
        <taxon>Autobranchia</taxon>
        <taxon>Heteroconchia</taxon>
        <taxon>Euheterodonta</taxon>
        <taxon>Imparidentia</taxon>
        <taxon>Neoheterodontei</taxon>
        <taxon>Myida</taxon>
        <taxon>Dreissenoidea</taxon>
        <taxon>Dreissenidae</taxon>
        <taxon>Dreissena</taxon>
    </lineage>
</organism>
<dbReference type="AlphaFoldDB" id="A0A9D4EB45"/>
<dbReference type="EMBL" id="JAIWYP010000009">
    <property type="protein sequence ID" value="KAH3774962.1"/>
    <property type="molecule type" value="Genomic_DNA"/>
</dbReference>
<evidence type="ECO:0000313" key="6">
    <source>
        <dbReference type="EMBL" id="KAH3774962.1"/>
    </source>
</evidence>
<dbReference type="GO" id="GO:0031956">
    <property type="term" value="F:medium-chain fatty acid-CoA ligase activity"/>
    <property type="evidence" value="ECO:0007669"/>
    <property type="project" value="TreeGrafter"/>
</dbReference>